<proteinExistence type="inferred from homology"/>
<dbReference type="PANTHER" id="PTHR30531:SF12">
    <property type="entry name" value="FLAGELLAR BIOSYNTHETIC PROTEIN FLHB"/>
    <property type="match status" value="1"/>
</dbReference>
<dbReference type="SUPFAM" id="SSF160544">
    <property type="entry name" value="EscU C-terminal domain-like"/>
    <property type="match status" value="1"/>
</dbReference>
<dbReference type="EMBL" id="JBHRSL010000002">
    <property type="protein sequence ID" value="MFC3050900.1"/>
    <property type="molecule type" value="Genomic_DNA"/>
</dbReference>
<evidence type="ECO:0000256" key="8">
    <source>
        <dbReference type="ARBA" id="ARBA00022927"/>
    </source>
</evidence>
<evidence type="ECO:0000256" key="13">
    <source>
        <dbReference type="RuleBase" id="RU364091"/>
    </source>
</evidence>
<keyword evidence="15" id="KW-0969">Cilium</keyword>
<dbReference type="PRINTS" id="PR00950">
    <property type="entry name" value="TYPE3IMSPROT"/>
</dbReference>
<evidence type="ECO:0000256" key="3">
    <source>
        <dbReference type="ARBA" id="ARBA00021622"/>
    </source>
</evidence>
<evidence type="ECO:0000256" key="9">
    <source>
        <dbReference type="ARBA" id="ARBA00022989"/>
    </source>
</evidence>
<keyword evidence="15" id="KW-0282">Flagellum</keyword>
<evidence type="ECO:0000256" key="7">
    <source>
        <dbReference type="ARBA" id="ARBA00022795"/>
    </source>
</evidence>
<evidence type="ECO:0000256" key="1">
    <source>
        <dbReference type="ARBA" id="ARBA00004651"/>
    </source>
</evidence>
<keyword evidence="9 13" id="KW-1133">Transmembrane helix</keyword>
<comment type="function">
    <text evidence="12 13">Required for formation of the rod structure in the basal body of the flagellar apparatus. Together with FliI and FliH, may constitute the export apparatus of flagellin.</text>
</comment>
<dbReference type="PANTHER" id="PTHR30531">
    <property type="entry name" value="FLAGELLAR BIOSYNTHETIC PROTEIN FLHB"/>
    <property type="match status" value="1"/>
</dbReference>
<dbReference type="NCBIfam" id="TIGR00328">
    <property type="entry name" value="flhB"/>
    <property type="match status" value="1"/>
</dbReference>
<dbReference type="InterPro" id="IPR029025">
    <property type="entry name" value="T3SS_substrate_exporter_C"/>
</dbReference>
<evidence type="ECO:0000256" key="5">
    <source>
        <dbReference type="ARBA" id="ARBA00022475"/>
    </source>
</evidence>
<comment type="caution">
    <text evidence="15">The sequence shown here is derived from an EMBL/GenBank/DDBJ whole genome shotgun (WGS) entry which is preliminary data.</text>
</comment>
<accession>A0ABV7D1U1</accession>
<evidence type="ECO:0000256" key="10">
    <source>
        <dbReference type="ARBA" id="ARBA00023136"/>
    </source>
</evidence>
<feature type="region of interest" description="Disordered" evidence="14">
    <location>
        <begin position="1"/>
        <end position="26"/>
    </location>
</feature>
<dbReference type="Proteomes" id="UP001595444">
    <property type="component" value="Unassembled WGS sequence"/>
</dbReference>
<gene>
    <name evidence="13 15" type="primary">flhB</name>
    <name evidence="15" type="ORF">ACFOKA_03165</name>
</gene>
<protein>
    <recommendedName>
        <fullName evidence="3 13">Flagellar biosynthetic protein FlhB</fullName>
    </recommendedName>
</protein>
<comment type="subcellular location">
    <subcellularLocation>
        <location evidence="1">Cell membrane</location>
        <topology evidence="1">Multi-pass membrane protein</topology>
    </subcellularLocation>
</comment>
<dbReference type="Pfam" id="PF01312">
    <property type="entry name" value="Bac_export_2"/>
    <property type="match status" value="1"/>
</dbReference>
<feature type="transmembrane region" description="Helical" evidence="13">
    <location>
        <begin position="142"/>
        <end position="165"/>
    </location>
</feature>
<reference evidence="16" key="1">
    <citation type="journal article" date="2019" name="Int. J. Syst. Evol. Microbiol.">
        <title>The Global Catalogue of Microorganisms (GCM) 10K type strain sequencing project: providing services to taxonomists for standard genome sequencing and annotation.</title>
        <authorList>
            <consortium name="The Broad Institute Genomics Platform"/>
            <consortium name="The Broad Institute Genome Sequencing Center for Infectious Disease"/>
            <person name="Wu L."/>
            <person name="Ma J."/>
        </authorList>
    </citation>
    <scope>NUCLEOTIDE SEQUENCE [LARGE SCALE GENOMIC DNA]</scope>
    <source>
        <strain evidence="16">KCTC 62164</strain>
    </source>
</reference>
<evidence type="ECO:0000256" key="2">
    <source>
        <dbReference type="ARBA" id="ARBA00010690"/>
    </source>
</evidence>
<keyword evidence="7 13" id="KW-1005">Bacterial flagellum biogenesis</keyword>
<keyword evidence="11 13" id="KW-1006">Bacterial flagellum protein export</keyword>
<dbReference type="Gene3D" id="3.40.1690.10">
    <property type="entry name" value="secretion proteins EscU"/>
    <property type="match status" value="1"/>
</dbReference>
<evidence type="ECO:0000256" key="11">
    <source>
        <dbReference type="ARBA" id="ARBA00023225"/>
    </source>
</evidence>
<feature type="transmembrane region" description="Helical" evidence="13">
    <location>
        <begin position="36"/>
        <end position="54"/>
    </location>
</feature>
<evidence type="ECO:0000256" key="14">
    <source>
        <dbReference type="SAM" id="MobiDB-lite"/>
    </source>
</evidence>
<keyword evidence="6 13" id="KW-0812">Transmembrane</keyword>
<feature type="transmembrane region" description="Helical" evidence="13">
    <location>
        <begin position="185"/>
        <end position="211"/>
    </location>
</feature>
<keyword evidence="10 13" id="KW-0472">Membrane</keyword>
<evidence type="ECO:0000313" key="15">
    <source>
        <dbReference type="EMBL" id="MFC3050900.1"/>
    </source>
</evidence>
<dbReference type="InterPro" id="IPR006136">
    <property type="entry name" value="FlhB"/>
</dbReference>
<feature type="transmembrane region" description="Helical" evidence="13">
    <location>
        <begin position="81"/>
        <end position="105"/>
    </location>
</feature>
<keyword evidence="16" id="KW-1185">Reference proteome</keyword>
<feature type="compositionally biased region" description="Basic and acidic residues" evidence="14">
    <location>
        <begin position="7"/>
        <end position="26"/>
    </location>
</feature>
<keyword evidence="8 13" id="KW-0653">Protein transport</keyword>
<comment type="similarity">
    <text evidence="2 13">Belongs to the type III secretion exporter family.</text>
</comment>
<evidence type="ECO:0000256" key="4">
    <source>
        <dbReference type="ARBA" id="ARBA00022448"/>
    </source>
</evidence>
<sequence length="359" mass="40294">MAEEDDSQKTEEPTSKKLEDAHEKGEMASSQEVKTLIMLASAAAVLAAGGNYIVSGVRDPLRVFMGRVHEMTTDELNFTELLFSLLAQVFWVVSIPFAVFIAAAIMSNRVQNSFIITTEKIKPNISNLSLLKGAKKIFSARFFVEFGKITAKLITVGGVIVLIVYPERGRLDTIMSLSPAAVLGLIHVMAIKLIIGVLIIMCIIAAIDYSYQQYQFHKKMKMTKQEVKDERKQSDGDPKIKARLRQIRMDRHMHRMMSNVPKADVVITNPTHYAVALEYKHENMQVPVLLAKGVDEVAMRIREAAEEHKIPIIENPPLARALFASVDIDDEIHPDHYKAVAEVISYIMKLRKAGLKPRK</sequence>
<keyword evidence="5 13" id="KW-1003">Cell membrane</keyword>
<name>A0ABV7D1U1_9PROT</name>
<keyword evidence="4 13" id="KW-0813">Transport</keyword>
<evidence type="ECO:0000313" key="16">
    <source>
        <dbReference type="Proteomes" id="UP001595444"/>
    </source>
</evidence>
<dbReference type="RefSeq" id="WP_194212392.1">
    <property type="nucleotide sequence ID" value="NZ_CP061205.1"/>
</dbReference>
<keyword evidence="15" id="KW-0966">Cell projection</keyword>
<evidence type="ECO:0000256" key="6">
    <source>
        <dbReference type="ARBA" id="ARBA00022692"/>
    </source>
</evidence>
<evidence type="ECO:0000256" key="12">
    <source>
        <dbReference type="ARBA" id="ARBA00025078"/>
    </source>
</evidence>
<dbReference type="InterPro" id="IPR006135">
    <property type="entry name" value="T3SS_substrate_exporter"/>
</dbReference>
<organism evidence="15 16">
    <name type="scientific">Kordiimonas pumila</name>
    <dbReference type="NCBI Taxonomy" id="2161677"/>
    <lineage>
        <taxon>Bacteria</taxon>
        <taxon>Pseudomonadati</taxon>
        <taxon>Pseudomonadota</taxon>
        <taxon>Alphaproteobacteria</taxon>
        <taxon>Kordiimonadales</taxon>
        <taxon>Kordiimonadaceae</taxon>
        <taxon>Kordiimonas</taxon>
    </lineage>
</organism>